<protein>
    <recommendedName>
        <fullName evidence="3">histone deacetylase</fullName>
        <ecNumber evidence="3">3.5.1.98</ecNumber>
    </recommendedName>
</protein>
<keyword evidence="14" id="KW-1185">Reference proteome</keyword>
<dbReference type="Proteomes" id="UP000332933">
    <property type="component" value="Unassembled WGS sequence"/>
</dbReference>
<gene>
    <name evidence="13" type="primary">Aste57867_22690</name>
    <name evidence="12" type="ORF">As57867_022620</name>
    <name evidence="13" type="ORF">ASTE57867_22690</name>
</gene>
<keyword evidence="8" id="KW-0804">Transcription</keyword>
<dbReference type="OrthoDB" id="424012at2759"/>
<evidence type="ECO:0000256" key="4">
    <source>
        <dbReference type="ARBA" id="ARBA00022491"/>
    </source>
</evidence>
<keyword evidence="5" id="KW-0378">Hydrolase</keyword>
<evidence type="ECO:0000256" key="1">
    <source>
        <dbReference type="ARBA" id="ARBA00004123"/>
    </source>
</evidence>
<evidence type="ECO:0000256" key="5">
    <source>
        <dbReference type="ARBA" id="ARBA00022801"/>
    </source>
</evidence>
<dbReference type="CDD" id="cd11599">
    <property type="entry name" value="HDAC_classII_2"/>
    <property type="match status" value="1"/>
</dbReference>
<dbReference type="AlphaFoldDB" id="A0A485LMG3"/>
<name>A0A485LMG3_9STRA</name>
<dbReference type="InterPro" id="IPR023696">
    <property type="entry name" value="Ureohydrolase_dom_sf"/>
</dbReference>
<keyword evidence="7" id="KW-0805">Transcription regulation</keyword>
<proteinExistence type="inferred from homology"/>
<dbReference type="EMBL" id="CAADRA010007166">
    <property type="protein sequence ID" value="VFT99344.1"/>
    <property type="molecule type" value="Genomic_DNA"/>
</dbReference>
<evidence type="ECO:0000313" key="14">
    <source>
        <dbReference type="Proteomes" id="UP000332933"/>
    </source>
</evidence>
<comment type="similarity">
    <text evidence="2">Belongs to the histone deacetylase family. HD type 2 subfamily.</text>
</comment>
<comment type="subcellular location">
    <subcellularLocation>
        <location evidence="1">Nucleus</location>
    </subcellularLocation>
</comment>
<evidence type="ECO:0000256" key="10">
    <source>
        <dbReference type="SAM" id="MobiDB-lite"/>
    </source>
</evidence>
<dbReference type="EC" id="3.5.1.98" evidence="3"/>
<evidence type="ECO:0000256" key="9">
    <source>
        <dbReference type="ARBA" id="ARBA00023242"/>
    </source>
</evidence>
<sequence length="493" mass="53516">MAAAPPTAATTGAPAATAPTAAHARPTAAYFENPIIATCLRPFVQDDALLQSLSPAWDHAVHIDAAARPATRTLLLSHPACVRHCIKGHPERPERVQTILDRMAAVFPELPHRTDAPAATLEQLHAFHTSMHVNAVLKWCAKIERSMAELDRLDKTPATAARRETLMQYTTLDIDGDTALMRYTREAALHAAGTACTAVDAVLRGDCTNAFCAIRPPGHHAEPFKSMGFCIFNNVGVAAMHAVQTHGLARVAIVDFDVHHGNGTETKAKDVPQLLYVSTHQAPPCFPGTGYADNNTHNIWNVEMKPATSSAAFRHLFVHEVEPTLRAFHPELILVSAGFDAHANDPMANVNLCADDYYWVTLRLKAIAATYCRGRLVSVLEGGYHLRALGDSVEAHVRALLTADDENDELSLSSLQLGDATPSMAQLRVMLSCQGKQKLVVLSAPITMDQLRQQGKAKMKMKKSHVLRTKHGAMVETDAALQALANDVVLYMS</sequence>
<evidence type="ECO:0000256" key="8">
    <source>
        <dbReference type="ARBA" id="ARBA00023163"/>
    </source>
</evidence>
<feature type="domain" description="Histone deacetylase" evidence="11">
    <location>
        <begin position="89"/>
        <end position="400"/>
    </location>
</feature>
<evidence type="ECO:0000256" key="3">
    <source>
        <dbReference type="ARBA" id="ARBA00012111"/>
    </source>
</evidence>
<accession>A0A485LMG3</accession>
<reference evidence="12" key="2">
    <citation type="submission" date="2019-06" db="EMBL/GenBank/DDBJ databases">
        <title>Genomics analysis of Aphanomyces spp. identifies a new class of oomycete effector associated with host adaptation.</title>
        <authorList>
            <person name="Gaulin E."/>
        </authorList>
    </citation>
    <scope>NUCLEOTIDE SEQUENCE</scope>
    <source>
        <strain evidence="12">CBS 578.67</strain>
    </source>
</reference>
<dbReference type="GO" id="GO:0005737">
    <property type="term" value="C:cytoplasm"/>
    <property type="evidence" value="ECO:0007669"/>
    <property type="project" value="TreeGrafter"/>
</dbReference>
<keyword evidence="6" id="KW-0156">Chromatin regulator</keyword>
<dbReference type="GO" id="GO:0040029">
    <property type="term" value="P:epigenetic regulation of gene expression"/>
    <property type="evidence" value="ECO:0007669"/>
    <property type="project" value="TreeGrafter"/>
</dbReference>
<evidence type="ECO:0000313" key="13">
    <source>
        <dbReference type="EMBL" id="VFT99344.1"/>
    </source>
</evidence>
<keyword evidence="4" id="KW-0678">Repressor</keyword>
<keyword evidence="9" id="KW-0539">Nucleus</keyword>
<evidence type="ECO:0000259" key="11">
    <source>
        <dbReference type="Pfam" id="PF00850"/>
    </source>
</evidence>
<feature type="region of interest" description="Disordered" evidence="10">
    <location>
        <begin position="1"/>
        <end position="20"/>
    </location>
</feature>
<reference evidence="13 14" key="1">
    <citation type="submission" date="2019-03" db="EMBL/GenBank/DDBJ databases">
        <authorList>
            <person name="Gaulin E."/>
            <person name="Dumas B."/>
        </authorList>
    </citation>
    <scope>NUCLEOTIDE SEQUENCE [LARGE SCALE GENOMIC DNA]</scope>
    <source>
        <strain evidence="13">CBS 568.67</strain>
    </source>
</reference>
<dbReference type="SUPFAM" id="SSF52768">
    <property type="entry name" value="Arginase/deacetylase"/>
    <property type="match status" value="1"/>
</dbReference>
<evidence type="ECO:0000313" key="12">
    <source>
        <dbReference type="EMBL" id="KAF0685424.1"/>
    </source>
</evidence>
<evidence type="ECO:0000256" key="2">
    <source>
        <dbReference type="ARBA" id="ARBA00007738"/>
    </source>
</evidence>
<evidence type="ECO:0000256" key="6">
    <source>
        <dbReference type="ARBA" id="ARBA00022853"/>
    </source>
</evidence>
<dbReference type="EMBL" id="VJMH01007140">
    <property type="protein sequence ID" value="KAF0685424.1"/>
    <property type="molecule type" value="Genomic_DNA"/>
</dbReference>
<dbReference type="Pfam" id="PF00850">
    <property type="entry name" value="Hist_deacetyl"/>
    <property type="match status" value="1"/>
</dbReference>
<dbReference type="PANTHER" id="PTHR10625:SF5">
    <property type="entry name" value="HISTONE DEACETYLASE"/>
    <property type="match status" value="1"/>
</dbReference>
<dbReference type="PANTHER" id="PTHR10625">
    <property type="entry name" value="HISTONE DEACETYLASE HDAC1-RELATED"/>
    <property type="match status" value="1"/>
</dbReference>
<dbReference type="InterPro" id="IPR000286">
    <property type="entry name" value="HDACs"/>
</dbReference>
<dbReference type="PRINTS" id="PR01270">
    <property type="entry name" value="HDASUPER"/>
</dbReference>
<dbReference type="GO" id="GO:0000118">
    <property type="term" value="C:histone deacetylase complex"/>
    <property type="evidence" value="ECO:0007669"/>
    <property type="project" value="TreeGrafter"/>
</dbReference>
<dbReference type="GO" id="GO:0141221">
    <property type="term" value="F:histone deacetylase activity, hydrolytic mechanism"/>
    <property type="evidence" value="ECO:0007669"/>
    <property type="project" value="UniProtKB-EC"/>
</dbReference>
<dbReference type="Gene3D" id="3.40.800.20">
    <property type="entry name" value="Histone deacetylase domain"/>
    <property type="match status" value="1"/>
</dbReference>
<dbReference type="InterPro" id="IPR037138">
    <property type="entry name" value="His_deacetylse_dom_sf"/>
</dbReference>
<organism evidence="13 14">
    <name type="scientific">Aphanomyces stellatus</name>
    <dbReference type="NCBI Taxonomy" id="120398"/>
    <lineage>
        <taxon>Eukaryota</taxon>
        <taxon>Sar</taxon>
        <taxon>Stramenopiles</taxon>
        <taxon>Oomycota</taxon>
        <taxon>Saprolegniomycetes</taxon>
        <taxon>Saprolegniales</taxon>
        <taxon>Verrucalvaceae</taxon>
        <taxon>Aphanomyces</taxon>
    </lineage>
</organism>
<evidence type="ECO:0000256" key="7">
    <source>
        <dbReference type="ARBA" id="ARBA00023015"/>
    </source>
</evidence>
<dbReference type="InterPro" id="IPR023801">
    <property type="entry name" value="His_deacetylse_dom"/>
</dbReference>